<keyword evidence="9" id="KW-0067">ATP-binding</keyword>
<dbReference type="PANTHER" id="PTHR45436">
    <property type="entry name" value="SENSOR HISTIDINE KINASE YKOH"/>
    <property type="match status" value="1"/>
</dbReference>
<comment type="catalytic activity">
    <reaction evidence="1">
        <text>ATP + protein L-histidine = ADP + protein N-phospho-L-histidine.</text>
        <dbReference type="EC" id="2.7.13.3"/>
    </reaction>
</comment>
<feature type="transmembrane region" description="Helical" evidence="13">
    <location>
        <begin position="6"/>
        <end position="27"/>
    </location>
</feature>
<dbReference type="Pfam" id="PF02518">
    <property type="entry name" value="HATPase_c"/>
    <property type="match status" value="1"/>
</dbReference>
<evidence type="ECO:0000256" key="4">
    <source>
        <dbReference type="ARBA" id="ARBA00022553"/>
    </source>
</evidence>
<dbReference type="GO" id="GO:0005524">
    <property type="term" value="F:ATP binding"/>
    <property type="evidence" value="ECO:0007669"/>
    <property type="project" value="UniProtKB-KW"/>
</dbReference>
<feature type="transmembrane region" description="Helical" evidence="13">
    <location>
        <begin position="139"/>
        <end position="161"/>
    </location>
</feature>
<dbReference type="InterPro" id="IPR003594">
    <property type="entry name" value="HATPase_dom"/>
</dbReference>
<dbReference type="Proteomes" id="UP000198862">
    <property type="component" value="Unassembled WGS sequence"/>
</dbReference>
<name>A0A1I1FIJ6_9GAMM</name>
<dbReference type="PRINTS" id="PR00344">
    <property type="entry name" value="BCTRLSENSOR"/>
</dbReference>
<dbReference type="CDD" id="cd00075">
    <property type="entry name" value="HATPase"/>
    <property type="match status" value="1"/>
</dbReference>
<evidence type="ECO:0000256" key="5">
    <source>
        <dbReference type="ARBA" id="ARBA00022679"/>
    </source>
</evidence>
<keyword evidence="4" id="KW-0597">Phosphoprotein</keyword>
<feature type="domain" description="Histidine kinase" evidence="14">
    <location>
        <begin position="222"/>
        <end position="434"/>
    </location>
</feature>
<evidence type="ECO:0000256" key="13">
    <source>
        <dbReference type="SAM" id="Phobius"/>
    </source>
</evidence>
<keyword evidence="12 13" id="KW-0472">Membrane</keyword>
<dbReference type="SUPFAM" id="SSF55874">
    <property type="entry name" value="ATPase domain of HSP90 chaperone/DNA topoisomerase II/histidine kinase"/>
    <property type="match status" value="1"/>
</dbReference>
<evidence type="ECO:0000256" key="7">
    <source>
        <dbReference type="ARBA" id="ARBA00022741"/>
    </source>
</evidence>
<dbReference type="Pfam" id="PF00512">
    <property type="entry name" value="HisKA"/>
    <property type="match status" value="1"/>
</dbReference>
<dbReference type="InterPro" id="IPR050428">
    <property type="entry name" value="TCS_sensor_his_kinase"/>
</dbReference>
<dbReference type="EMBL" id="FOLO01000003">
    <property type="protein sequence ID" value="SFB96943.1"/>
    <property type="molecule type" value="Genomic_DNA"/>
</dbReference>
<evidence type="ECO:0000256" key="12">
    <source>
        <dbReference type="ARBA" id="ARBA00023136"/>
    </source>
</evidence>
<reference evidence="15 16" key="1">
    <citation type="submission" date="2016-10" db="EMBL/GenBank/DDBJ databases">
        <authorList>
            <person name="de Groot N.N."/>
        </authorList>
    </citation>
    <scope>NUCLEOTIDE SEQUENCE [LARGE SCALE GENOMIC DNA]</scope>
    <source>
        <strain evidence="15 16">DSM 6059</strain>
    </source>
</reference>
<comment type="subcellular location">
    <subcellularLocation>
        <location evidence="2">Membrane</location>
        <topology evidence="2">Multi-pass membrane protein</topology>
    </subcellularLocation>
</comment>
<gene>
    <name evidence="15" type="ORF">SAMN02745724_00581</name>
</gene>
<evidence type="ECO:0000256" key="2">
    <source>
        <dbReference type="ARBA" id="ARBA00004141"/>
    </source>
</evidence>
<dbReference type="SMART" id="SM00387">
    <property type="entry name" value="HATPase_c"/>
    <property type="match status" value="1"/>
</dbReference>
<dbReference type="InterPro" id="IPR005467">
    <property type="entry name" value="His_kinase_dom"/>
</dbReference>
<evidence type="ECO:0000313" key="15">
    <source>
        <dbReference type="EMBL" id="SFB96943.1"/>
    </source>
</evidence>
<keyword evidence="5" id="KW-0808">Transferase</keyword>
<keyword evidence="7" id="KW-0547">Nucleotide-binding</keyword>
<evidence type="ECO:0000256" key="1">
    <source>
        <dbReference type="ARBA" id="ARBA00000085"/>
    </source>
</evidence>
<keyword evidence="10 13" id="KW-1133">Transmembrane helix</keyword>
<proteinExistence type="predicted"/>
<keyword evidence="11" id="KW-0902">Two-component regulatory system</keyword>
<evidence type="ECO:0000256" key="8">
    <source>
        <dbReference type="ARBA" id="ARBA00022777"/>
    </source>
</evidence>
<dbReference type="Gene3D" id="3.30.565.10">
    <property type="entry name" value="Histidine kinase-like ATPase, C-terminal domain"/>
    <property type="match status" value="1"/>
</dbReference>
<dbReference type="PANTHER" id="PTHR45436:SF14">
    <property type="entry name" value="SENSOR PROTEIN QSEC"/>
    <property type="match status" value="1"/>
</dbReference>
<sequence>MSIRNYLVLILLSSIILVCFSAAISGYKASMSQADQMFDEQLKSISRAMISVEGKLKTHTKSEASNFAVQLWTNKELTLNLIPNPNLKSALGKFVEGFSYVNFANQRWRLYANNDADLERWIFVAQPVKYRFQLAENMTLAAVTPLILSMPFLALLISFTIKRSLKPLVSLSRQLQKKQADDFSPLIIEHNSNELSPVIEKLNKLFNRVENAFLREKHFASDAAHELRTPLSGLNIAIHNLTVNLGQTKELNAIQKGIERMSHVVEQILMLNRTHPDHIVQTFEVINLQKAVQSVVMDLYPQVELREQDISLEGSEAPILGEHFTLKTLLQNLIGNAIKYTPKKGQVKIKINQKADKINLLIEDSGPGICEADYERVFDRFYRSGGDQHKSSVIGCGLGLAIVKHIIDIYQGEILLGSSPLGGLSVKITFTAYDNNLGK</sequence>
<dbReference type="SUPFAM" id="SSF47384">
    <property type="entry name" value="Homodimeric domain of signal transducing histidine kinase"/>
    <property type="match status" value="1"/>
</dbReference>
<keyword evidence="8 15" id="KW-0418">Kinase</keyword>
<dbReference type="STRING" id="1123010.SAMN02745724_00581"/>
<evidence type="ECO:0000256" key="3">
    <source>
        <dbReference type="ARBA" id="ARBA00012438"/>
    </source>
</evidence>
<dbReference type="CDD" id="cd00082">
    <property type="entry name" value="HisKA"/>
    <property type="match status" value="1"/>
</dbReference>
<dbReference type="InterPro" id="IPR036097">
    <property type="entry name" value="HisK_dim/P_sf"/>
</dbReference>
<dbReference type="RefSeq" id="WP_177207934.1">
    <property type="nucleotide sequence ID" value="NZ_FOLO01000003.1"/>
</dbReference>
<evidence type="ECO:0000256" key="11">
    <source>
        <dbReference type="ARBA" id="ARBA00023012"/>
    </source>
</evidence>
<evidence type="ECO:0000259" key="14">
    <source>
        <dbReference type="PROSITE" id="PS50109"/>
    </source>
</evidence>
<keyword evidence="16" id="KW-1185">Reference proteome</keyword>
<evidence type="ECO:0000313" key="16">
    <source>
        <dbReference type="Proteomes" id="UP000198862"/>
    </source>
</evidence>
<accession>A0A1I1FIJ6</accession>
<organism evidence="15 16">
    <name type="scientific">Pseudoalteromonas denitrificans DSM 6059</name>
    <dbReference type="NCBI Taxonomy" id="1123010"/>
    <lineage>
        <taxon>Bacteria</taxon>
        <taxon>Pseudomonadati</taxon>
        <taxon>Pseudomonadota</taxon>
        <taxon>Gammaproteobacteria</taxon>
        <taxon>Alteromonadales</taxon>
        <taxon>Pseudoalteromonadaceae</taxon>
        <taxon>Pseudoalteromonas</taxon>
    </lineage>
</organism>
<dbReference type="GO" id="GO:0005886">
    <property type="term" value="C:plasma membrane"/>
    <property type="evidence" value="ECO:0007669"/>
    <property type="project" value="TreeGrafter"/>
</dbReference>
<dbReference type="AlphaFoldDB" id="A0A1I1FIJ6"/>
<dbReference type="EC" id="2.7.13.3" evidence="3"/>
<dbReference type="Gene3D" id="1.10.287.130">
    <property type="match status" value="1"/>
</dbReference>
<dbReference type="PROSITE" id="PS50109">
    <property type="entry name" value="HIS_KIN"/>
    <property type="match status" value="1"/>
</dbReference>
<evidence type="ECO:0000256" key="9">
    <source>
        <dbReference type="ARBA" id="ARBA00022840"/>
    </source>
</evidence>
<dbReference type="GO" id="GO:0000155">
    <property type="term" value="F:phosphorelay sensor kinase activity"/>
    <property type="evidence" value="ECO:0007669"/>
    <property type="project" value="InterPro"/>
</dbReference>
<dbReference type="InterPro" id="IPR036890">
    <property type="entry name" value="HATPase_C_sf"/>
</dbReference>
<evidence type="ECO:0000256" key="6">
    <source>
        <dbReference type="ARBA" id="ARBA00022692"/>
    </source>
</evidence>
<keyword evidence="6 13" id="KW-0812">Transmembrane</keyword>
<dbReference type="InterPro" id="IPR003661">
    <property type="entry name" value="HisK_dim/P_dom"/>
</dbReference>
<evidence type="ECO:0000256" key="10">
    <source>
        <dbReference type="ARBA" id="ARBA00022989"/>
    </source>
</evidence>
<dbReference type="InterPro" id="IPR004358">
    <property type="entry name" value="Sig_transdc_His_kin-like_C"/>
</dbReference>
<dbReference type="SMART" id="SM00388">
    <property type="entry name" value="HisKA"/>
    <property type="match status" value="1"/>
</dbReference>
<protein>
    <recommendedName>
        <fullName evidence="3">histidine kinase</fullName>
        <ecNumber evidence="3">2.7.13.3</ecNumber>
    </recommendedName>
</protein>